<dbReference type="PIRSF" id="PIRSF003107">
    <property type="entry name" value="PhoU"/>
    <property type="match status" value="1"/>
</dbReference>
<dbReference type="Pfam" id="PF01895">
    <property type="entry name" value="PhoU"/>
    <property type="match status" value="2"/>
</dbReference>
<dbReference type="EMBL" id="VSZI01000001">
    <property type="protein sequence ID" value="TYR20722.1"/>
    <property type="molecule type" value="Genomic_DNA"/>
</dbReference>
<dbReference type="Gene3D" id="1.20.58.220">
    <property type="entry name" value="Phosphate transport system protein phou homolog 2, domain 2"/>
    <property type="match status" value="1"/>
</dbReference>
<feature type="domain" description="PhoU" evidence="9">
    <location>
        <begin position="16"/>
        <end position="103"/>
    </location>
</feature>
<dbReference type="RefSeq" id="WP_070759079.1">
    <property type="nucleotide sequence ID" value="NZ_VSZI01000001.1"/>
</dbReference>
<evidence type="ECO:0000256" key="4">
    <source>
        <dbReference type="ARBA" id="ARBA00022448"/>
    </source>
</evidence>
<reference evidence="10 11" key="1">
    <citation type="submission" date="2019-08" db="EMBL/GenBank/DDBJ databases">
        <title>Draft genome of C. urealyticum strain VH4248.</title>
        <authorList>
            <person name="Navas J."/>
        </authorList>
    </citation>
    <scope>NUCLEOTIDE SEQUENCE [LARGE SCALE GENOMIC DNA]</scope>
    <source>
        <strain evidence="10 11">VH4248</strain>
    </source>
</reference>
<protein>
    <recommendedName>
        <fullName evidence="7">Phosphate-specific transport system accessory protein PhoU</fullName>
    </recommendedName>
</protein>
<sequence>MREVFRNELESIADSLVEMAEKATSAMEKSVEALLNNDLELAQQVISDDDSIDGMQADLDQRSAEVLALQAPVAADLRVVISALKMSVAIERMGDLARHIGSLVRIRYPENALPDQFRDVFTHMGTTAVRIGRALVQLLTEPGTSAVPMIAAIDEEMDTLHLRVFTIIGELARSEISPSQIADVTLISRYFERFGDQAVNVSHRVEYLLTGSFEPTLASMYDTQSGRKPLTDTPAEGEQS</sequence>
<accession>A0A5D4FY99</accession>
<comment type="caution">
    <text evidence="10">The sequence shown here is derived from an EMBL/GenBank/DDBJ whole genome shotgun (WGS) entry which is preliminary data.</text>
</comment>
<proteinExistence type="inferred from homology"/>
<dbReference type="PANTHER" id="PTHR42930">
    <property type="entry name" value="PHOSPHATE-SPECIFIC TRANSPORT SYSTEM ACCESSORY PROTEIN PHOU"/>
    <property type="match status" value="1"/>
</dbReference>
<evidence type="ECO:0000313" key="11">
    <source>
        <dbReference type="Proteomes" id="UP000324726"/>
    </source>
</evidence>
<keyword evidence="4 7" id="KW-0813">Transport</keyword>
<dbReference type="GO" id="GO:0045936">
    <property type="term" value="P:negative regulation of phosphate metabolic process"/>
    <property type="evidence" value="ECO:0007669"/>
    <property type="project" value="InterPro"/>
</dbReference>
<dbReference type="InterPro" id="IPR026022">
    <property type="entry name" value="PhoU_dom"/>
</dbReference>
<dbReference type="Proteomes" id="UP000324726">
    <property type="component" value="Unassembled WGS sequence"/>
</dbReference>
<evidence type="ECO:0000256" key="7">
    <source>
        <dbReference type="PIRNR" id="PIRNR003107"/>
    </source>
</evidence>
<dbReference type="NCBIfam" id="TIGR02135">
    <property type="entry name" value="phoU_full"/>
    <property type="match status" value="1"/>
</dbReference>
<feature type="domain" description="PhoU" evidence="9">
    <location>
        <begin position="122"/>
        <end position="205"/>
    </location>
</feature>
<dbReference type="GO" id="GO:0005737">
    <property type="term" value="C:cytoplasm"/>
    <property type="evidence" value="ECO:0007669"/>
    <property type="project" value="UniProtKB-SubCell"/>
</dbReference>
<evidence type="ECO:0000259" key="9">
    <source>
        <dbReference type="Pfam" id="PF01895"/>
    </source>
</evidence>
<feature type="region of interest" description="Disordered" evidence="8">
    <location>
        <begin position="221"/>
        <end position="240"/>
    </location>
</feature>
<comment type="similarity">
    <text evidence="2 7">Belongs to the PhoU family.</text>
</comment>
<dbReference type="PANTHER" id="PTHR42930:SF3">
    <property type="entry name" value="PHOSPHATE-SPECIFIC TRANSPORT SYSTEM ACCESSORY PROTEIN PHOU"/>
    <property type="match status" value="1"/>
</dbReference>
<dbReference type="FunFam" id="1.20.58.220:FF:000004">
    <property type="entry name" value="Phosphate-specific transport system accessory protein PhoU"/>
    <property type="match status" value="1"/>
</dbReference>
<dbReference type="GO" id="GO:0006817">
    <property type="term" value="P:phosphate ion transport"/>
    <property type="evidence" value="ECO:0007669"/>
    <property type="project" value="UniProtKB-KW"/>
</dbReference>
<dbReference type="InterPro" id="IPR028366">
    <property type="entry name" value="PhoU"/>
</dbReference>
<evidence type="ECO:0000256" key="6">
    <source>
        <dbReference type="ARBA" id="ARBA00022592"/>
    </source>
</evidence>
<name>A0A5D4FY99_9CORY</name>
<dbReference type="SUPFAM" id="SSF109755">
    <property type="entry name" value="PhoU-like"/>
    <property type="match status" value="1"/>
</dbReference>
<evidence type="ECO:0000256" key="3">
    <source>
        <dbReference type="ARBA" id="ARBA00011738"/>
    </source>
</evidence>
<dbReference type="AlphaFoldDB" id="A0A5D4FY99"/>
<comment type="function">
    <text evidence="7">Plays a role in the regulation of phosphate uptake.</text>
</comment>
<gene>
    <name evidence="10" type="primary">phoU</name>
    <name evidence="10" type="ORF">FYJ87_07295</name>
</gene>
<keyword evidence="5 7" id="KW-0963">Cytoplasm</keyword>
<dbReference type="GO" id="GO:0030643">
    <property type="term" value="P:intracellular phosphate ion homeostasis"/>
    <property type="evidence" value="ECO:0007669"/>
    <property type="project" value="InterPro"/>
</dbReference>
<dbReference type="InterPro" id="IPR038078">
    <property type="entry name" value="PhoU-like_sf"/>
</dbReference>
<evidence type="ECO:0000256" key="2">
    <source>
        <dbReference type="ARBA" id="ARBA00008107"/>
    </source>
</evidence>
<comment type="subcellular location">
    <subcellularLocation>
        <location evidence="1 7">Cytoplasm</location>
    </subcellularLocation>
</comment>
<evidence type="ECO:0000256" key="1">
    <source>
        <dbReference type="ARBA" id="ARBA00004496"/>
    </source>
</evidence>
<comment type="subunit">
    <text evidence="3 7">Homodimer.</text>
</comment>
<evidence type="ECO:0000256" key="5">
    <source>
        <dbReference type="ARBA" id="ARBA00022490"/>
    </source>
</evidence>
<organism evidence="10 11">
    <name type="scientific">Corynebacterium urealyticum</name>
    <dbReference type="NCBI Taxonomy" id="43771"/>
    <lineage>
        <taxon>Bacteria</taxon>
        <taxon>Bacillati</taxon>
        <taxon>Actinomycetota</taxon>
        <taxon>Actinomycetes</taxon>
        <taxon>Mycobacteriales</taxon>
        <taxon>Corynebacteriaceae</taxon>
        <taxon>Corynebacterium</taxon>
    </lineage>
</organism>
<evidence type="ECO:0000256" key="8">
    <source>
        <dbReference type="SAM" id="MobiDB-lite"/>
    </source>
</evidence>
<keyword evidence="6 7" id="KW-0592">Phosphate transport</keyword>
<evidence type="ECO:0000313" key="10">
    <source>
        <dbReference type="EMBL" id="TYR20722.1"/>
    </source>
</evidence>